<protein>
    <submittedName>
        <fullName evidence="1">Uncharacterized protein</fullName>
    </submittedName>
</protein>
<evidence type="ECO:0000313" key="1">
    <source>
        <dbReference type="EMBL" id="ATB39204.1"/>
    </source>
</evidence>
<gene>
    <name evidence="1" type="ORF">CYFUS_004645</name>
</gene>
<dbReference type="AlphaFoldDB" id="A0A250J5K2"/>
<evidence type="ECO:0000313" key="2">
    <source>
        <dbReference type="Proteomes" id="UP000217257"/>
    </source>
</evidence>
<dbReference type="Proteomes" id="UP000217257">
    <property type="component" value="Chromosome"/>
</dbReference>
<dbReference type="RefSeq" id="WP_095987267.1">
    <property type="nucleotide sequence ID" value="NZ_CP022098.1"/>
</dbReference>
<dbReference type="KEGG" id="cfus:CYFUS_004645"/>
<name>A0A250J5K2_9BACT</name>
<organism evidence="1 2">
    <name type="scientific">Cystobacter fuscus</name>
    <dbReference type="NCBI Taxonomy" id="43"/>
    <lineage>
        <taxon>Bacteria</taxon>
        <taxon>Pseudomonadati</taxon>
        <taxon>Myxococcota</taxon>
        <taxon>Myxococcia</taxon>
        <taxon>Myxococcales</taxon>
        <taxon>Cystobacterineae</taxon>
        <taxon>Archangiaceae</taxon>
        <taxon>Cystobacter</taxon>
    </lineage>
</organism>
<sequence>MSDSILQKLSAKLVKSEEKDQGALDAALDERLGDSLDEYLDIIAAGANHSSYHQNNHSSS</sequence>
<accession>A0A250J5K2</accession>
<proteinExistence type="predicted"/>
<dbReference type="EMBL" id="CP022098">
    <property type="protein sequence ID" value="ATB39204.1"/>
    <property type="molecule type" value="Genomic_DNA"/>
</dbReference>
<reference evidence="1 2" key="1">
    <citation type="submission" date="2017-06" db="EMBL/GenBank/DDBJ databases">
        <title>Sequencing and comparative analysis of myxobacterial genomes.</title>
        <authorList>
            <person name="Rupp O."/>
            <person name="Goesmann A."/>
            <person name="Sogaard-Andersen L."/>
        </authorList>
    </citation>
    <scope>NUCLEOTIDE SEQUENCE [LARGE SCALE GENOMIC DNA]</scope>
    <source>
        <strain evidence="1 2">DSM 52655</strain>
    </source>
</reference>